<dbReference type="AlphaFoldDB" id="A0A1M7KAP8"/>
<evidence type="ECO:0000256" key="2">
    <source>
        <dbReference type="SAM" id="Phobius"/>
    </source>
</evidence>
<dbReference type="EMBL" id="FRCR01000008">
    <property type="protein sequence ID" value="SHM61927.1"/>
    <property type="molecule type" value="Genomic_DNA"/>
</dbReference>
<dbReference type="Proteomes" id="UP000184375">
    <property type="component" value="Unassembled WGS sequence"/>
</dbReference>
<keyword evidence="4" id="KW-1185">Reference proteome</keyword>
<name>A0A1M7KAP8_9FIRM</name>
<feature type="region of interest" description="Disordered" evidence="1">
    <location>
        <begin position="43"/>
        <end position="77"/>
    </location>
</feature>
<organism evidence="3 4">
    <name type="scientific">Caldanaerovirga acetigignens</name>
    <dbReference type="NCBI Taxonomy" id="447595"/>
    <lineage>
        <taxon>Bacteria</taxon>
        <taxon>Bacillati</taxon>
        <taxon>Bacillota</taxon>
        <taxon>Clostridia</taxon>
        <taxon>Thermosediminibacterales</taxon>
        <taxon>Thermosediminibacteraceae</taxon>
        <taxon>Caldanaerovirga</taxon>
    </lineage>
</organism>
<accession>A0A1M7KAP8</accession>
<dbReference type="OrthoDB" id="1729836at2"/>
<evidence type="ECO:0000313" key="3">
    <source>
        <dbReference type="EMBL" id="SHM61927.1"/>
    </source>
</evidence>
<dbReference type="STRING" id="447595.SAMN05660826_01478"/>
<gene>
    <name evidence="3" type="ORF">SAMN05660826_01478</name>
</gene>
<feature type="compositionally biased region" description="Polar residues" evidence="1">
    <location>
        <begin position="62"/>
        <end position="77"/>
    </location>
</feature>
<reference evidence="4" key="1">
    <citation type="submission" date="2016-11" db="EMBL/GenBank/DDBJ databases">
        <authorList>
            <person name="Varghese N."/>
            <person name="Submissions S."/>
        </authorList>
    </citation>
    <scope>NUCLEOTIDE SEQUENCE [LARGE SCALE GENOMIC DNA]</scope>
    <source>
        <strain evidence="4">DSM 18802</strain>
    </source>
</reference>
<sequence>MSLIRELIENIYRQDEYSLVYLLLIANALSLAVFLSRDAEAKSVPGKFNARERGTPGDLNKTPETPRTPTQQSSKKTISVVASGGIELPAPGKQVEQSQKEKVIDLEKVRSKPLVWRFPNN</sequence>
<evidence type="ECO:0000313" key="4">
    <source>
        <dbReference type="Proteomes" id="UP000184375"/>
    </source>
</evidence>
<keyword evidence="2" id="KW-0472">Membrane</keyword>
<evidence type="ECO:0000256" key="1">
    <source>
        <dbReference type="SAM" id="MobiDB-lite"/>
    </source>
</evidence>
<dbReference type="RefSeq" id="WP_143156247.1">
    <property type="nucleotide sequence ID" value="NZ_FRCR01000008.1"/>
</dbReference>
<feature type="transmembrane region" description="Helical" evidence="2">
    <location>
        <begin position="17"/>
        <end position="35"/>
    </location>
</feature>
<proteinExistence type="predicted"/>
<keyword evidence="2" id="KW-1133">Transmembrane helix</keyword>
<protein>
    <submittedName>
        <fullName evidence="3">Uncharacterized protein</fullName>
    </submittedName>
</protein>
<keyword evidence="2" id="KW-0812">Transmembrane</keyword>